<dbReference type="InterPro" id="IPR049712">
    <property type="entry name" value="Poly_export"/>
</dbReference>
<evidence type="ECO:0000256" key="10">
    <source>
        <dbReference type="ARBA" id="ARBA00023114"/>
    </source>
</evidence>
<evidence type="ECO:0000256" key="7">
    <source>
        <dbReference type="ARBA" id="ARBA00022729"/>
    </source>
</evidence>
<dbReference type="PANTHER" id="PTHR33619">
    <property type="entry name" value="POLYSACCHARIDE EXPORT PROTEIN GFCE-RELATED"/>
    <property type="match status" value="1"/>
</dbReference>
<gene>
    <name evidence="18" type="ORF">A8C32_14770</name>
</gene>
<dbReference type="RefSeq" id="WP_069830210.1">
    <property type="nucleotide sequence ID" value="NZ_MDJD01000043.1"/>
</dbReference>
<keyword evidence="12" id="KW-0564">Palmitate</keyword>
<dbReference type="GO" id="GO:0006811">
    <property type="term" value="P:monoatomic ion transport"/>
    <property type="evidence" value="ECO:0007669"/>
    <property type="project" value="UniProtKB-KW"/>
</dbReference>
<accession>A0A1E5T8P2</accession>
<keyword evidence="14" id="KW-0449">Lipoprotein</keyword>
<dbReference type="OrthoDB" id="662756at2"/>
<dbReference type="Gene3D" id="3.10.560.10">
    <property type="entry name" value="Outer membrane lipoprotein wza domain like"/>
    <property type="match status" value="1"/>
</dbReference>
<comment type="similarity">
    <text evidence="2">Belongs to the BexD/CtrA/VexA family.</text>
</comment>
<evidence type="ECO:0000256" key="8">
    <source>
        <dbReference type="ARBA" id="ARBA00023047"/>
    </source>
</evidence>
<evidence type="ECO:0000256" key="6">
    <source>
        <dbReference type="ARBA" id="ARBA00022692"/>
    </source>
</evidence>
<evidence type="ECO:0000256" key="12">
    <source>
        <dbReference type="ARBA" id="ARBA00023139"/>
    </source>
</evidence>
<evidence type="ECO:0000259" key="16">
    <source>
        <dbReference type="Pfam" id="PF02563"/>
    </source>
</evidence>
<sequence length="260" mass="28667">MLKLETANIYAVLLIITFLIFSSCASKKDILYLQDIDNKEGRKINYVSNKIQINDVLAIKISSLYPEAAIPYNFDNSLSTNSSFIETLKLQGNLVSPEGNIILPVIGSVKVLKKSTTELELHIKSILESGGYLKNAIVSVRILNSKITILGEVVAPGTYTITEQNVTLLQAIGYAGDLKINGNRKDVLVIRDINGIQHIKHIDLTQTDWFESPFYFLKQNDVIIISPNNTKIKSSGYIGNAGTVLTIASILLSTVIILTR</sequence>
<dbReference type="GO" id="GO:0015288">
    <property type="term" value="F:porin activity"/>
    <property type="evidence" value="ECO:0007669"/>
    <property type="project" value="UniProtKB-KW"/>
</dbReference>
<evidence type="ECO:0000256" key="4">
    <source>
        <dbReference type="ARBA" id="ARBA00022452"/>
    </source>
</evidence>
<keyword evidence="10" id="KW-0626">Porin</keyword>
<keyword evidence="3" id="KW-0813">Transport</keyword>
<evidence type="ECO:0000313" key="19">
    <source>
        <dbReference type="Proteomes" id="UP000095713"/>
    </source>
</evidence>
<keyword evidence="15" id="KW-1133">Transmembrane helix</keyword>
<dbReference type="GO" id="GO:0046930">
    <property type="term" value="C:pore complex"/>
    <property type="evidence" value="ECO:0007669"/>
    <property type="project" value="UniProtKB-KW"/>
</dbReference>
<keyword evidence="6 15" id="KW-0812">Transmembrane</keyword>
<keyword evidence="9" id="KW-0406">Ion transport</keyword>
<dbReference type="Pfam" id="PF22461">
    <property type="entry name" value="SLBB_2"/>
    <property type="match status" value="1"/>
</dbReference>
<dbReference type="PROSITE" id="PS51257">
    <property type="entry name" value="PROKAR_LIPOPROTEIN"/>
    <property type="match status" value="1"/>
</dbReference>
<evidence type="ECO:0000256" key="5">
    <source>
        <dbReference type="ARBA" id="ARBA00022597"/>
    </source>
</evidence>
<evidence type="ECO:0000256" key="2">
    <source>
        <dbReference type="ARBA" id="ARBA00009450"/>
    </source>
</evidence>
<feature type="domain" description="SLBB" evidence="17">
    <location>
        <begin position="146"/>
        <end position="224"/>
    </location>
</feature>
<keyword evidence="11 15" id="KW-0472">Membrane</keyword>
<dbReference type="GO" id="GO:0009279">
    <property type="term" value="C:cell outer membrane"/>
    <property type="evidence" value="ECO:0007669"/>
    <property type="project" value="UniProtKB-SubCell"/>
</dbReference>
<keyword evidence="7" id="KW-0732">Signal</keyword>
<dbReference type="GO" id="GO:0015159">
    <property type="term" value="F:polysaccharide transmembrane transporter activity"/>
    <property type="evidence" value="ECO:0007669"/>
    <property type="project" value="InterPro"/>
</dbReference>
<keyword evidence="13" id="KW-0998">Cell outer membrane</keyword>
<evidence type="ECO:0000259" key="17">
    <source>
        <dbReference type="Pfam" id="PF22461"/>
    </source>
</evidence>
<proteinExistence type="inferred from homology"/>
<feature type="domain" description="Polysaccharide export protein N-terminal" evidence="16">
    <location>
        <begin position="50"/>
        <end position="142"/>
    </location>
</feature>
<evidence type="ECO:0000256" key="9">
    <source>
        <dbReference type="ARBA" id="ARBA00023065"/>
    </source>
</evidence>
<dbReference type="EMBL" id="MDJD01000043">
    <property type="protein sequence ID" value="OEK07752.1"/>
    <property type="molecule type" value="Genomic_DNA"/>
</dbReference>
<keyword evidence="4" id="KW-1134">Transmembrane beta strand</keyword>
<name>A0A1E5T8P2_9FLAO</name>
<evidence type="ECO:0000256" key="15">
    <source>
        <dbReference type="SAM" id="Phobius"/>
    </source>
</evidence>
<comment type="subcellular location">
    <subcellularLocation>
        <location evidence="1">Cell outer membrane</location>
        <topology evidence="1">Multi-pass membrane protein</topology>
    </subcellularLocation>
</comment>
<dbReference type="STRING" id="1849968.A8C32_14770"/>
<dbReference type="InterPro" id="IPR054765">
    <property type="entry name" value="SLBB_dom"/>
</dbReference>
<feature type="transmembrane region" description="Helical" evidence="15">
    <location>
        <begin position="237"/>
        <end position="258"/>
    </location>
</feature>
<organism evidence="18 19">
    <name type="scientific">Flavivirga aquatica</name>
    <dbReference type="NCBI Taxonomy" id="1849968"/>
    <lineage>
        <taxon>Bacteria</taxon>
        <taxon>Pseudomonadati</taxon>
        <taxon>Bacteroidota</taxon>
        <taxon>Flavobacteriia</taxon>
        <taxon>Flavobacteriales</taxon>
        <taxon>Flavobacteriaceae</taxon>
        <taxon>Flavivirga</taxon>
    </lineage>
</organism>
<dbReference type="AlphaFoldDB" id="A0A1E5T8P2"/>
<dbReference type="Pfam" id="PF02563">
    <property type="entry name" value="Poly_export"/>
    <property type="match status" value="1"/>
</dbReference>
<keyword evidence="8" id="KW-0625">Polysaccharide transport</keyword>
<keyword evidence="5" id="KW-0762">Sugar transport</keyword>
<evidence type="ECO:0000256" key="14">
    <source>
        <dbReference type="ARBA" id="ARBA00023288"/>
    </source>
</evidence>
<comment type="caution">
    <text evidence="18">The sequence shown here is derived from an EMBL/GenBank/DDBJ whole genome shotgun (WGS) entry which is preliminary data.</text>
</comment>
<evidence type="ECO:0000256" key="11">
    <source>
        <dbReference type="ARBA" id="ARBA00023136"/>
    </source>
</evidence>
<evidence type="ECO:0000256" key="3">
    <source>
        <dbReference type="ARBA" id="ARBA00022448"/>
    </source>
</evidence>
<evidence type="ECO:0000256" key="1">
    <source>
        <dbReference type="ARBA" id="ARBA00004571"/>
    </source>
</evidence>
<keyword evidence="19" id="KW-1185">Reference proteome</keyword>
<reference evidence="18 19" key="1">
    <citation type="submission" date="2016-05" db="EMBL/GenBank/DDBJ databases">
        <title>Draft Genome Sequence of Algibacter sp. Strain SK-16 Isolated from the Surface Water of Aburatsubo Inlet.</title>
        <authorList>
            <person name="Wong S.-K."/>
            <person name="Yoshizawa S."/>
            <person name="Nakajima Y."/>
            <person name="Ogura Y."/>
            <person name="Tetsuya H."/>
            <person name="Hamasaki K."/>
        </authorList>
    </citation>
    <scope>NUCLEOTIDE SEQUENCE [LARGE SCALE GENOMIC DNA]</scope>
    <source>
        <strain evidence="18 19">SK-16</strain>
    </source>
</reference>
<protein>
    <submittedName>
        <fullName evidence="18">Uncharacterized protein</fullName>
    </submittedName>
</protein>
<evidence type="ECO:0000256" key="13">
    <source>
        <dbReference type="ARBA" id="ARBA00023237"/>
    </source>
</evidence>
<dbReference type="InterPro" id="IPR003715">
    <property type="entry name" value="Poly_export_N"/>
</dbReference>
<dbReference type="Proteomes" id="UP000095713">
    <property type="component" value="Unassembled WGS sequence"/>
</dbReference>
<dbReference type="PANTHER" id="PTHR33619:SF3">
    <property type="entry name" value="POLYSACCHARIDE EXPORT PROTEIN GFCE-RELATED"/>
    <property type="match status" value="1"/>
</dbReference>
<evidence type="ECO:0000313" key="18">
    <source>
        <dbReference type="EMBL" id="OEK07752.1"/>
    </source>
</evidence>